<comment type="similarity">
    <text evidence="1 7">Belongs to the peptidase S10 family.</text>
</comment>
<accession>A0A642UIP3</accession>
<dbReference type="OrthoDB" id="443318at2759"/>
<dbReference type="InterPro" id="IPR033124">
    <property type="entry name" value="Ser_caboxypep_his_AS"/>
</dbReference>
<evidence type="ECO:0000256" key="1">
    <source>
        <dbReference type="ARBA" id="ARBA00009431"/>
    </source>
</evidence>
<evidence type="ECO:0000256" key="2">
    <source>
        <dbReference type="ARBA" id="ARBA00022645"/>
    </source>
</evidence>
<dbReference type="Gene3D" id="1.10.287.410">
    <property type="match status" value="1"/>
</dbReference>
<proteinExistence type="inferred from homology"/>
<evidence type="ECO:0000256" key="4">
    <source>
        <dbReference type="ARBA" id="ARBA00022729"/>
    </source>
</evidence>
<organism evidence="8 9">
    <name type="scientific">Diutina rugosa</name>
    <name type="common">Yeast</name>
    <name type="synonym">Candida rugosa</name>
    <dbReference type="NCBI Taxonomy" id="5481"/>
    <lineage>
        <taxon>Eukaryota</taxon>
        <taxon>Fungi</taxon>
        <taxon>Dikarya</taxon>
        <taxon>Ascomycota</taxon>
        <taxon>Saccharomycotina</taxon>
        <taxon>Pichiomycetes</taxon>
        <taxon>Debaryomycetaceae</taxon>
        <taxon>Diutina</taxon>
    </lineage>
</organism>
<sequence>MKLAWFASVATTLAAAVYDGFDVAGDDPSPATTGSVTTLDAFPDYALRVHPLDSSKPKYKFDDVNSYTGYLDVESSSKHLFYWFFESRGDPATDPVILWLNGGPGCSSSLGLFGELGPSFINASIVPEFNPFSWNSNASVLFLDQPVGVGYSYTDDPSEYHNSTYAAAKDVYAFLELFFARFPQFQGREFHIAGESYGGHYVPAFASEILHHPERSFNLTSVLIGNGITDSLVQWPYYQPMVCGLGGEPAVVSPQQCRDMAAGTPACQQAVELCYDFPNLVVCRIAGEVCSNLYHKPFLATGLSPYDIRVNCSAGSDLCDARMDYVTRFLSQPDVIRQVGAQVPSFQPCNNSVGYAFGDTADGVRPFQGFVAELLDHDVPVLVYAGDKDWICNWLGNEAWTKLLAWKGHDGFARAQPHPWVTAEGNPAGVATNYNHFTFLRVFDAGHMVPADQPQHSLDMLSKWLAKDYAFAS</sequence>
<keyword evidence="9" id="KW-1185">Reference proteome</keyword>
<dbReference type="GO" id="GO:0006508">
    <property type="term" value="P:proteolysis"/>
    <property type="evidence" value="ECO:0007669"/>
    <property type="project" value="UniProtKB-KW"/>
</dbReference>
<gene>
    <name evidence="8" type="ORF">DIURU_004047</name>
</gene>
<evidence type="ECO:0000256" key="5">
    <source>
        <dbReference type="ARBA" id="ARBA00022801"/>
    </source>
</evidence>
<dbReference type="VEuPathDB" id="FungiDB:DIURU_004047"/>
<feature type="chain" id="PRO_5031598068" description="Carboxypeptidase" evidence="7">
    <location>
        <begin position="17"/>
        <end position="473"/>
    </location>
</feature>
<dbReference type="Proteomes" id="UP000449547">
    <property type="component" value="Unassembled WGS sequence"/>
</dbReference>
<dbReference type="Pfam" id="PF00450">
    <property type="entry name" value="Peptidase_S10"/>
    <property type="match status" value="1"/>
</dbReference>
<keyword evidence="6" id="KW-0325">Glycoprotein</keyword>
<dbReference type="GeneID" id="54782698"/>
<evidence type="ECO:0000256" key="6">
    <source>
        <dbReference type="ARBA" id="ARBA00023180"/>
    </source>
</evidence>
<keyword evidence="2 7" id="KW-0121">Carboxypeptidase</keyword>
<dbReference type="PRINTS" id="PR00724">
    <property type="entry name" value="CRBOXYPTASEC"/>
</dbReference>
<evidence type="ECO:0000313" key="9">
    <source>
        <dbReference type="Proteomes" id="UP000449547"/>
    </source>
</evidence>
<dbReference type="InterPro" id="IPR001563">
    <property type="entry name" value="Peptidase_S10"/>
</dbReference>
<evidence type="ECO:0000313" key="8">
    <source>
        <dbReference type="EMBL" id="KAA8899790.1"/>
    </source>
</evidence>
<keyword evidence="4 7" id="KW-0732">Signal</keyword>
<dbReference type="Gene3D" id="3.40.50.1820">
    <property type="entry name" value="alpha/beta hydrolase"/>
    <property type="match status" value="1"/>
</dbReference>
<dbReference type="PROSITE" id="PS00560">
    <property type="entry name" value="CARBOXYPEPT_SER_HIS"/>
    <property type="match status" value="1"/>
</dbReference>
<dbReference type="AlphaFoldDB" id="A0A642UIP3"/>
<keyword evidence="3 7" id="KW-0645">Protease</keyword>
<evidence type="ECO:0000256" key="3">
    <source>
        <dbReference type="ARBA" id="ARBA00022670"/>
    </source>
</evidence>
<dbReference type="PANTHER" id="PTHR11802:SF113">
    <property type="entry name" value="SERINE CARBOXYPEPTIDASE CTSA-4.1"/>
    <property type="match status" value="1"/>
</dbReference>
<keyword evidence="5 7" id="KW-0378">Hydrolase</keyword>
<dbReference type="SUPFAM" id="SSF53474">
    <property type="entry name" value="alpha/beta-Hydrolases"/>
    <property type="match status" value="1"/>
</dbReference>
<dbReference type="InterPro" id="IPR029058">
    <property type="entry name" value="AB_hydrolase_fold"/>
</dbReference>
<name>A0A642UIP3_DIURU</name>
<dbReference type="GO" id="GO:0004185">
    <property type="term" value="F:serine-type carboxypeptidase activity"/>
    <property type="evidence" value="ECO:0007669"/>
    <property type="project" value="UniProtKB-UniRule"/>
</dbReference>
<evidence type="ECO:0000256" key="7">
    <source>
        <dbReference type="RuleBase" id="RU361156"/>
    </source>
</evidence>
<dbReference type="EC" id="3.4.16.-" evidence="7"/>
<dbReference type="OMA" id="DWNMNFK"/>
<dbReference type="EMBL" id="SWFT01000120">
    <property type="protein sequence ID" value="KAA8899790.1"/>
    <property type="molecule type" value="Genomic_DNA"/>
</dbReference>
<reference evidence="8 9" key="1">
    <citation type="submission" date="2019-07" db="EMBL/GenBank/DDBJ databases">
        <title>Genome assembly of two rare yeast pathogens: Diutina rugosa and Trichomonascus ciferrii.</title>
        <authorList>
            <person name="Mixao V."/>
            <person name="Saus E."/>
            <person name="Hansen A."/>
            <person name="Lass-Flor C."/>
            <person name="Gabaldon T."/>
        </authorList>
    </citation>
    <scope>NUCLEOTIDE SEQUENCE [LARGE SCALE GENOMIC DNA]</scope>
    <source>
        <strain evidence="8 9">CBS 613</strain>
    </source>
</reference>
<dbReference type="GO" id="GO:0000324">
    <property type="term" value="C:fungal-type vacuole"/>
    <property type="evidence" value="ECO:0007669"/>
    <property type="project" value="TreeGrafter"/>
</dbReference>
<comment type="caution">
    <text evidence="8">The sequence shown here is derived from an EMBL/GenBank/DDBJ whole genome shotgun (WGS) entry which is preliminary data.</text>
</comment>
<feature type="signal peptide" evidence="7">
    <location>
        <begin position="1"/>
        <end position="16"/>
    </location>
</feature>
<dbReference type="InterPro" id="IPR018202">
    <property type="entry name" value="Ser_caboxypep_ser_AS"/>
</dbReference>
<dbReference type="RefSeq" id="XP_034011068.1">
    <property type="nucleotide sequence ID" value="XM_034156877.1"/>
</dbReference>
<dbReference type="PANTHER" id="PTHR11802">
    <property type="entry name" value="SERINE PROTEASE FAMILY S10 SERINE CARBOXYPEPTIDASE"/>
    <property type="match status" value="1"/>
</dbReference>
<dbReference type="PROSITE" id="PS00131">
    <property type="entry name" value="CARBOXYPEPT_SER_SER"/>
    <property type="match status" value="1"/>
</dbReference>
<protein>
    <recommendedName>
        <fullName evidence="7">Carboxypeptidase</fullName>
        <ecNumber evidence="7">3.4.16.-</ecNumber>
    </recommendedName>
</protein>